<evidence type="ECO:0000313" key="2">
    <source>
        <dbReference type="Proteomes" id="UP000000383"/>
    </source>
</evidence>
<dbReference type="EMBL" id="CP002056">
    <property type="protein sequence ID" value="ADI29534.1"/>
    <property type="molecule type" value="Genomic_DNA"/>
</dbReference>
<dbReference type="RefSeq" id="WP_013147850.1">
    <property type="nucleotide sequence ID" value="NC_014207.1"/>
</dbReference>
<dbReference type="Proteomes" id="UP000000383">
    <property type="component" value="Chromosome"/>
</dbReference>
<keyword evidence="2" id="KW-1185">Reference proteome</keyword>
<organism evidence="1 2">
    <name type="scientific">Methylotenera versatilis (strain 301)</name>
    <dbReference type="NCBI Taxonomy" id="666681"/>
    <lineage>
        <taxon>Bacteria</taxon>
        <taxon>Pseudomonadati</taxon>
        <taxon>Pseudomonadota</taxon>
        <taxon>Betaproteobacteria</taxon>
        <taxon>Nitrosomonadales</taxon>
        <taxon>Methylophilaceae</taxon>
        <taxon>Methylotenera</taxon>
    </lineage>
</organism>
<proteinExistence type="predicted"/>
<dbReference type="KEGG" id="meh:M301_1150"/>
<protein>
    <submittedName>
        <fullName evidence="1">Uncharacterized protein</fullName>
    </submittedName>
</protein>
<reference evidence="1 2" key="2">
    <citation type="journal article" date="2011" name="J. Bacteriol.">
        <title>Genomes of three methylotrophs from a single niche uncover genetic and metabolic divergence of Methylophilaceae.</title>
        <authorList>
            <person name="Lapidus A."/>
            <person name="Clum A."/>
            <person name="Labutti K."/>
            <person name="Kaluzhnaya M.G."/>
            <person name="Lim S."/>
            <person name="Beck D.A."/>
            <person name="Glavina Del Rio T."/>
            <person name="Nolan M."/>
            <person name="Mavromatis K."/>
            <person name="Huntemann M."/>
            <person name="Lucas S."/>
            <person name="Lidstrom M.E."/>
            <person name="Ivanova N."/>
            <person name="Chistoserdova L."/>
        </authorList>
    </citation>
    <scope>NUCLEOTIDE SEQUENCE [LARGE SCALE GENOMIC DNA]</scope>
    <source>
        <strain evidence="1 2">301</strain>
    </source>
</reference>
<reference evidence="2" key="1">
    <citation type="submission" date="2010-05" db="EMBL/GenBank/DDBJ databases">
        <title>Complete sequence of Methylotenera sp. 301.</title>
        <authorList>
            <person name="Lucas S."/>
            <person name="Copeland A."/>
            <person name="Lapidus A."/>
            <person name="Cheng J.-F."/>
            <person name="Bruce D."/>
            <person name="Goodwin L."/>
            <person name="Pitluck S."/>
            <person name="Clum A."/>
            <person name="Land M."/>
            <person name="Hauser L."/>
            <person name="Kyrpides N."/>
            <person name="Ivanova N."/>
            <person name="Chistoservova L."/>
            <person name="Kalyuzhnaya M."/>
            <person name="Woyke T."/>
        </authorList>
    </citation>
    <scope>NUCLEOTIDE SEQUENCE [LARGE SCALE GENOMIC DNA]</scope>
    <source>
        <strain evidence="2">301</strain>
    </source>
</reference>
<gene>
    <name evidence="1" type="ordered locus">M301_1150</name>
</gene>
<dbReference type="AlphaFoldDB" id="D7DHJ9"/>
<dbReference type="HOGENOM" id="CLU_3170176_0_0_4"/>
<name>D7DHJ9_METV0</name>
<sequence length="47" mass="5353">MTYAMLFDRAYGLCVKFNSHAIAHDLAYMTESELAGVIMFFSQWQGS</sequence>
<evidence type="ECO:0000313" key="1">
    <source>
        <dbReference type="EMBL" id="ADI29534.1"/>
    </source>
</evidence>
<accession>D7DHJ9</accession>